<dbReference type="OrthoDB" id="10595321at2759"/>
<evidence type="ECO:0000313" key="1">
    <source>
        <dbReference type="EMBL" id="ETN41662.1"/>
    </source>
</evidence>
<dbReference type="AlphaFoldDB" id="W2RYY0"/>
<dbReference type="GeneID" id="19970937"/>
<organism evidence="1 2">
    <name type="scientific">Cyphellophora europaea (strain CBS 101466)</name>
    <name type="common">Phialophora europaea</name>
    <dbReference type="NCBI Taxonomy" id="1220924"/>
    <lineage>
        <taxon>Eukaryota</taxon>
        <taxon>Fungi</taxon>
        <taxon>Dikarya</taxon>
        <taxon>Ascomycota</taxon>
        <taxon>Pezizomycotina</taxon>
        <taxon>Eurotiomycetes</taxon>
        <taxon>Chaetothyriomycetidae</taxon>
        <taxon>Chaetothyriales</taxon>
        <taxon>Cyphellophoraceae</taxon>
        <taxon>Cyphellophora</taxon>
    </lineage>
</organism>
<proteinExistence type="predicted"/>
<dbReference type="Proteomes" id="UP000030752">
    <property type="component" value="Unassembled WGS sequence"/>
</dbReference>
<evidence type="ECO:0000313" key="2">
    <source>
        <dbReference type="Proteomes" id="UP000030752"/>
    </source>
</evidence>
<accession>W2RYY0</accession>
<dbReference type="InParanoid" id="W2RYY0"/>
<dbReference type="RefSeq" id="XP_008716171.1">
    <property type="nucleotide sequence ID" value="XM_008717949.1"/>
</dbReference>
<sequence length="387" mass="42396">MDVSLRVLRISEQLLADDHLTEQPQKQKTLECALFLEQDLFRPVHFDGVRLSLHGRLRSQTGGHISVTKILSLEKKISWTDFYPATSRKSPLTSRQQADITFDVDTTVAPSLTIDVTSEITKDSALGNRHVVKGRADVDYWFEASFTTSSGSGHTIAGAVHVPGPGELTVLPLHAHQLPSFCVSRPKRLLEIGTSSSKSLGEEDQLHIRLDKSLGSISHNKSATTSTRLLSIPITVNLLSTRPASALVQSLQTRGAECSVTAKWHITRSISSVAPEKRSRRGSNSLSRCSTITQVTRTAVPPFYGRSTDDRIESRTGYQQCSATATVELSLPYTAVVPTIRIPGLSVQYELELKLLLYGVGNGLDKNARRSSLGETTFKIPVVLCPR</sequence>
<gene>
    <name evidence="1" type="ORF">HMPREF1541_03598</name>
</gene>
<name>W2RYY0_CYPE1</name>
<evidence type="ECO:0008006" key="3">
    <source>
        <dbReference type="Google" id="ProtNLM"/>
    </source>
</evidence>
<dbReference type="VEuPathDB" id="FungiDB:HMPREF1541_03598"/>
<keyword evidence="2" id="KW-1185">Reference proteome</keyword>
<dbReference type="EMBL" id="KB822719">
    <property type="protein sequence ID" value="ETN41662.1"/>
    <property type="molecule type" value="Genomic_DNA"/>
</dbReference>
<dbReference type="HOGENOM" id="CLU_713754_0_0_1"/>
<protein>
    <recommendedName>
        <fullName evidence="3">Arrestin-like N-terminal domain-containing protein</fullName>
    </recommendedName>
</protein>
<reference evidence="1 2" key="1">
    <citation type="submission" date="2013-03" db="EMBL/GenBank/DDBJ databases">
        <title>The Genome Sequence of Phialophora europaea CBS 101466.</title>
        <authorList>
            <consortium name="The Broad Institute Genomics Platform"/>
            <person name="Cuomo C."/>
            <person name="de Hoog S."/>
            <person name="Gorbushina A."/>
            <person name="Walker B."/>
            <person name="Young S.K."/>
            <person name="Zeng Q."/>
            <person name="Gargeya S."/>
            <person name="Fitzgerald M."/>
            <person name="Haas B."/>
            <person name="Abouelleil A."/>
            <person name="Allen A.W."/>
            <person name="Alvarado L."/>
            <person name="Arachchi H.M."/>
            <person name="Berlin A.M."/>
            <person name="Chapman S.B."/>
            <person name="Gainer-Dewar J."/>
            <person name="Goldberg J."/>
            <person name="Griggs A."/>
            <person name="Gujja S."/>
            <person name="Hansen M."/>
            <person name="Howarth C."/>
            <person name="Imamovic A."/>
            <person name="Ireland A."/>
            <person name="Larimer J."/>
            <person name="McCowan C."/>
            <person name="Murphy C."/>
            <person name="Pearson M."/>
            <person name="Poon T.W."/>
            <person name="Priest M."/>
            <person name="Roberts A."/>
            <person name="Saif S."/>
            <person name="Shea T."/>
            <person name="Sisk P."/>
            <person name="Sykes S."/>
            <person name="Wortman J."/>
            <person name="Nusbaum C."/>
            <person name="Birren B."/>
        </authorList>
    </citation>
    <scope>NUCLEOTIDE SEQUENCE [LARGE SCALE GENOMIC DNA]</scope>
    <source>
        <strain evidence="1 2">CBS 101466</strain>
    </source>
</reference>